<dbReference type="AlphaFoldDB" id="A0A7W9WDU3"/>
<name>A0A7W9WDU3_9BACT</name>
<proteinExistence type="predicted"/>
<dbReference type="EMBL" id="JACHGG010000007">
    <property type="protein sequence ID" value="MBB6060905.1"/>
    <property type="molecule type" value="Genomic_DNA"/>
</dbReference>
<sequence>MKDRLGEAAYSQIRFLEGRAVDIDSVLSQPNDIKWNVCSYYLCFAFQDAIAQVGLDKWGQPVNDLTLPEISRHPERGHLISRSAALQVARRKKVLRKSNRPEDIRAELSYSSELGVLRWIIIVRQRKTDFASNVRKIILNAHTGEILRTRKYNSRSNF</sequence>
<dbReference type="Proteomes" id="UP000532746">
    <property type="component" value="Unassembled WGS sequence"/>
</dbReference>
<keyword evidence="2" id="KW-1185">Reference proteome</keyword>
<dbReference type="RefSeq" id="WP_183405083.1">
    <property type="nucleotide sequence ID" value="NZ_JACHGG010000007.1"/>
</dbReference>
<comment type="caution">
    <text evidence="1">The sequence shown here is derived from an EMBL/GenBank/DDBJ whole genome shotgun (WGS) entry which is preliminary data.</text>
</comment>
<reference evidence="1 2" key="1">
    <citation type="submission" date="2020-08" db="EMBL/GenBank/DDBJ databases">
        <title>Genomic Encyclopedia of Type Strains, Phase IV (KMG-IV): sequencing the most valuable type-strain genomes for metagenomic binning, comparative biology and taxonomic classification.</title>
        <authorList>
            <person name="Goeker M."/>
        </authorList>
    </citation>
    <scope>NUCLEOTIDE SEQUENCE [LARGE SCALE GENOMIC DNA]</scope>
    <source>
        <strain evidence="1 2">DSM 26718</strain>
    </source>
</reference>
<evidence type="ECO:0000313" key="2">
    <source>
        <dbReference type="Proteomes" id="UP000532746"/>
    </source>
</evidence>
<protein>
    <recommendedName>
        <fullName evidence="3">PepSY domain-containing protein</fullName>
    </recommendedName>
</protein>
<evidence type="ECO:0000313" key="1">
    <source>
        <dbReference type="EMBL" id="MBB6060905.1"/>
    </source>
</evidence>
<accession>A0A7W9WDU3</accession>
<organism evidence="1 2">
    <name type="scientific">Hymenobacter luteus</name>
    <dbReference type="NCBI Taxonomy" id="1411122"/>
    <lineage>
        <taxon>Bacteria</taxon>
        <taxon>Pseudomonadati</taxon>
        <taxon>Bacteroidota</taxon>
        <taxon>Cytophagia</taxon>
        <taxon>Cytophagales</taxon>
        <taxon>Hymenobacteraceae</taxon>
        <taxon>Hymenobacter</taxon>
    </lineage>
</organism>
<evidence type="ECO:0008006" key="3">
    <source>
        <dbReference type="Google" id="ProtNLM"/>
    </source>
</evidence>
<gene>
    <name evidence="1" type="ORF">HNQ93_003781</name>
</gene>